<evidence type="ECO:0000313" key="3">
    <source>
        <dbReference type="Proteomes" id="UP000178406"/>
    </source>
</evidence>
<dbReference type="EMBL" id="MFHQ01000019">
    <property type="protein sequence ID" value="OGF74442.1"/>
    <property type="molecule type" value="Genomic_DNA"/>
</dbReference>
<feature type="transmembrane region" description="Helical" evidence="1">
    <location>
        <begin position="31"/>
        <end position="53"/>
    </location>
</feature>
<keyword evidence="1" id="KW-0812">Transmembrane</keyword>
<dbReference type="AlphaFoldDB" id="A0A1F5WFG2"/>
<evidence type="ECO:0000313" key="2">
    <source>
        <dbReference type="EMBL" id="OGF74442.1"/>
    </source>
</evidence>
<dbReference type="InterPro" id="IPR012902">
    <property type="entry name" value="N_methyl_site"/>
</dbReference>
<dbReference type="STRING" id="1798338.A3J56_00395"/>
<dbReference type="Pfam" id="PF07963">
    <property type="entry name" value="N_methyl"/>
    <property type="match status" value="1"/>
</dbReference>
<proteinExistence type="predicted"/>
<reference evidence="2 3" key="1">
    <citation type="journal article" date="2016" name="Nat. Commun.">
        <title>Thousands of microbial genomes shed light on interconnected biogeochemical processes in an aquifer system.</title>
        <authorList>
            <person name="Anantharaman K."/>
            <person name="Brown C.T."/>
            <person name="Hug L.A."/>
            <person name="Sharon I."/>
            <person name="Castelle C.J."/>
            <person name="Probst A.J."/>
            <person name="Thomas B.C."/>
            <person name="Singh A."/>
            <person name="Wilkins M.J."/>
            <person name="Karaoz U."/>
            <person name="Brodie E.L."/>
            <person name="Williams K.H."/>
            <person name="Hubbard S.S."/>
            <person name="Banfield J.F."/>
        </authorList>
    </citation>
    <scope>NUCLEOTIDE SEQUENCE [LARGE SCALE GENOMIC DNA]</scope>
</reference>
<protein>
    <submittedName>
        <fullName evidence="2">Uncharacterized protein</fullName>
    </submittedName>
</protein>
<keyword evidence="1" id="KW-1133">Transmembrane helix</keyword>
<comment type="caution">
    <text evidence="2">The sequence shown here is derived from an EMBL/GenBank/DDBJ whole genome shotgun (WGS) entry which is preliminary data.</text>
</comment>
<sequence length="218" mass="23788">MKIKDEKSPPEADQPLAEKFKFMMHNNKRGFTLLETLIAISILVTAIVGPLTLAAQTIRAQQVAKDNLIAANLAQEGIELVRNYRSNNILQWRIARAAADDPLSIHPLDHWVDGMDDCFNASGCGIDADVLISAAVLPSCSALDDCALGFDTASLLYTHCTPGVGDCVATPFNRAVRIENIVSNQEVRVRVTVSWSGILGSRSLEATSHLLNWDDEIF</sequence>
<evidence type="ECO:0000256" key="1">
    <source>
        <dbReference type="SAM" id="Phobius"/>
    </source>
</evidence>
<dbReference type="NCBIfam" id="TIGR02532">
    <property type="entry name" value="IV_pilin_GFxxxE"/>
    <property type="match status" value="1"/>
</dbReference>
<dbReference type="Proteomes" id="UP000178406">
    <property type="component" value="Unassembled WGS sequence"/>
</dbReference>
<gene>
    <name evidence="2" type="ORF">A3J56_00395</name>
</gene>
<organism evidence="2 3">
    <name type="scientific">Candidatus Giovannonibacteria bacterium RIFCSPHIGHO2_02_FULL_46_20</name>
    <dbReference type="NCBI Taxonomy" id="1798338"/>
    <lineage>
        <taxon>Bacteria</taxon>
        <taxon>Candidatus Giovannoniibacteriota</taxon>
    </lineage>
</organism>
<name>A0A1F5WFG2_9BACT</name>
<keyword evidence="1" id="KW-0472">Membrane</keyword>
<accession>A0A1F5WFG2</accession>